<comment type="caution">
    <text evidence="2">The sequence shown here is derived from an EMBL/GenBank/DDBJ whole genome shotgun (WGS) entry which is preliminary data.</text>
</comment>
<dbReference type="PROSITE" id="PS50227">
    <property type="entry name" value="G_PROTEIN_RECEP_F2_3"/>
    <property type="match status" value="1"/>
</dbReference>
<organism evidence="2 3">
    <name type="scientific">Caerostris darwini</name>
    <dbReference type="NCBI Taxonomy" id="1538125"/>
    <lineage>
        <taxon>Eukaryota</taxon>
        <taxon>Metazoa</taxon>
        <taxon>Ecdysozoa</taxon>
        <taxon>Arthropoda</taxon>
        <taxon>Chelicerata</taxon>
        <taxon>Arachnida</taxon>
        <taxon>Araneae</taxon>
        <taxon>Araneomorphae</taxon>
        <taxon>Entelegynae</taxon>
        <taxon>Araneoidea</taxon>
        <taxon>Araneidae</taxon>
        <taxon>Caerostris</taxon>
    </lineage>
</organism>
<dbReference type="SUPFAM" id="SSF111418">
    <property type="entry name" value="Hormone receptor domain"/>
    <property type="match status" value="1"/>
</dbReference>
<dbReference type="GO" id="GO:0004930">
    <property type="term" value="F:G protein-coupled receptor activity"/>
    <property type="evidence" value="ECO:0007669"/>
    <property type="project" value="InterPro"/>
</dbReference>
<dbReference type="Gene3D" id="4.10.1240.10">
    <property type="entry name" value="GPCR, family 2, extracellular hormone receptor domain"/>
    <property type="match status" value="1"/>
</dbReference>
<dbReference type="GO" id="GO:0016020">
    <property type="term" value="C:membrane"/>
    <property type="evidence" value="ECO:0007669"/>
    <property type="project" value="InterPro"/>
</dbReference>
<proteinExistence type="predicted"/>
<gene>
    <name evidence="2" type="ORF">CDAR_94491</name>
</gene>
<reference evidence="2 3" key="1">
    <citation type="submission" date="2021-06" db="EMBL/GenBank/DDBJ databases">
        <title>Caerostris darwini draft genome.</title>
        <authorList>
            <person name="Kono N."/>
            <person name="Arakawa K."/>
        </authorList>
    </citation>
    <scope>NUCLEOTIDE SEQUENCE [LARGE SCALE GENOMIC DNA]</scope>
</reference>
<name>A0AAV4SMB5_9ARAC</name>
<dbReference type="InterPro" id="IPR017983">
    <property type="entry name" value="GPCR_2_secretin-like_CS"/>
</dbReference>
<keyword evidence="3" id="KW-1185">Reference proteome</keyword>
<dbReference type="PROSITE" id="PS00649">
    <property type="entry name" value="G_PROTEIN_RECEP_F2_1"/>
    <property type="match status" value="1"/>
</dbReference>
<dbReference type="AlphaFoldDB" id="A0AAV4SMB5"/>
<feature type="domain" description="G-protein coupled receptors family 2 profile 1" evidence="1">
    <location>
        <begin position="15"/>
        <end position="64"/>
    </location>
</feature>
<dbReference type="Proteomes" id="UP001054837">
    <property type="component" value="Unassembled WGS sequence"/>
</dbReference>
<evidence type="ECO:0000313" key="2">
    <source>
        <dbReference type="EMBL" id="GIY35533.1"/>
    </source>
</evidence>
<evidence type="ECO:0000313" key="3">
    <source>
        <dbReference type="Proteomes" id="UP001054837"/>
    </source>
</evidence>
<dbReference type="InterPro" id="IPR001879">
    <property type="entry name" value="GPCR_2_extracellular_dom"/>
</dbReference>
<dbReference type="InterPro" id="IPR036445">
    <property type="entry name" value="GPCR_2_extracell_dom_sf"/>
</dbReference>
<protein>
    <recommendedName>
        <fullName evidence="1">G-protein coupled receptors family 2 profile 1 domain-containing protein</fullName>
    </recommendedName>
</protein>
<accession>A0AAV4SMB5</accession>
<dbReference type="EMBL" id="BPLQ01008175">
    <property type="protein sequence ID" value="GIY35533.1"/>
    <property type="molecule type" value="Genomic_DNA"/>
</dbReference>
<dbReference type="Pfam" id="PF02793">
    <property type="entry name" value="HRM"/>
    <property type="match status" value="1"/>
</dbReference>
<sequence length="78" mass="8719">MLIPLVVWACSKHYGMYCEAAWDSFLCWPPATPGETLMRPCPMLDAMGSIIGESSHPGTQFLSCVFCLNYIVNVIKYL</sequence>
<evidence type="ECO:0000259" key="1">
    <source>
        <dbReference type="PROSITE" id="PS50227"/>
    </source>
</evidence>